<accession>A0A6N7YJQ6</accession>
<comment type="caution">
    <text evidence="6">The sequence shown here is derived from an EMBL/GenBank/DDBJ whole genome shotgun (WGS) entry which is preliminary data.</text>
</comment>
<dbReference type="GO" id="GO:0000272">
    <property type="term" value="P:polysaccharide catabolic process"/>
    <property type="evidence" value="ECO:0007669"/>
    <property type="project" value="UniProtKB-KW"/>
</dbReference>
<evidence type="ECO:0000256" key="4">
    <source>
        <dbReference type="SAM" id="SignalP"/>
    </source>
</evidence>
<dbReference type="InterPro" id="IPR006311">
    <property type="entry name" value="TAT_signal"/>
</dbReference>
<dbReference type="InterPro" id="IPR003961">
    <property type="entry name" value="FN3_dom"/>
</dbReference>
<evidence type="ECO:0000313" key="6">
    <source>
        <dbReference type="EMBL" id="MTD53127.1"/>
    </source>
</evidence>
<dbReference type="PROSITE" id="PS51318">
    <property type="entry name" value="TAT"/>
    <property type="match status" value="1"/>
</dbReference>
<evidence type="ECO:0000313" key="7">
    <source>
        <dbReference type="Proteomes" id="UP000440096"/>
    </source>
</evidence>
<evidence type="ECO:0000256" key="1">
    <source>
        <dbReference type="ARBA" id="ARBA00023295"/>
    </source>
</evidence>
<keyword evidence="7" id="KW-1185">Reference proteome</keyword>
<feature type="compositionally biased region" description="Polar residues" evidence="3">
    <location>
        <begin position="188"/>
        <end position="211"/>
    </location>
</feature>
<keyword evidence="1" id="KW-0378">Hydrolase</keyword>
<dbReference type="InterPro" id="IPR036116">
    <property type="entry name" value="FN3_sf"/>
</dbReference>
<dbReference type="Proteomes" id="UP000440096">
    <property type="component" value="Unassembled WGS sequence"/>
</dbReference>
<proteinExistence type="predicted"/>
<feature type="domain" description="Fibronectin type-III" evidence="5">
    <location>
        <begin position="256"/>
        <end position="343"/>
    </location>
</feature>
<keyword evidence="2" id="KW-0624">Polysaccharide degradation</keyword>
<dbReference type="SMART" id="SM00060">
    <property type="entry name" value="FN3"/>
    <property type="match status" value="1"/>
</dbReference>
<dbReference type="SUPFAM" id="SSF49265">
    <property type="entry name" value="Fibronectin type III"/>
    <property type="match status" value="1"/>
</dbReference>
<dbReference type="OrthoDB" id="5476529at2"/>
<dbReference type="CDD" id="cd00063">
    <property type="entry name" value="FN3"/>
    <property type="match status" value="1"/>
</dbReference>
<evidence type="ECO:0000256" key="2">
    <source>
        <dbReference type="ARBA" id="ARBA00023326"/>
    </source>
</evidence>
<dbReference type="PROSITE" id="PS50853">
    <property type="entry name" value="FN3"/>
    <property type="match status" value="1"/>
</dbReference>
<sequence>MMNTSRARYRRRLLIALTAGAVAGGTLLAPGVAQAATPSFVQGQAFTTGTRVASLQAKTGPVGASDLLVGWFAQYNTSGQVQVSDNVNGTWTRAPASTAFQNDTGDIALYYVANSKAAAAGLTVTVTAGAPAYFQGSVAEYSGVAVGGPLAQVVSNRGVGTAVDTGPTAAVNAGELVYSAIVTGGNPQSVTPGSSQGAQYTARAGTSNDSAYEQDIPASNAGSQHGAATLGASTDWYAVAAVFLPASTGDTQPPTTPAGLRATSVASTSVSLAWSPSTDNTGVTGYTVYRNGSAIGTTNGATTTYTDATVSAGTSYTYTVDAFDAAGNHSPPSSGLAVTTPASSPRFVQGAADSPGTRTTSTTLTLSAPVAAGDLLAGWFAEYDSPGQVQVSDNVNGAWVRSVSETFTNGGGDLALYYLPNTKAAPQGLTITLSAAAATYLPGAAGEYAGVAASAPLNQAVAASGSGTAADSGATPAVSAGKLVLGGLITGGQPLTVTPGSSQGVPFALQVHNGSESADLAGILAGAAGTQHAPFTLATGSDWYALCAVFQPG</sequence>
<keyword evidence="2" id="KW-0119">Carbohydrate metabolism</keyword>
<dbReference type="AlphaFoldDB" id="A0A6N7YJQ6"/>
<organism evidence="6 7">
    <name type="scientific">Amycolatopsis pithecellobii</name>
    <dbReference type="NCBI Taxonomy" id="664692"/>
    <lineage>
        <taxon>Bacteria</taxon>
        <taxon>Bacillati</taxon>
        <taxon>Actinomycetota</taxon>
        <taxon>Actinomycetes</taxon>
        <taxon>Pseudonocardiales</taxon>
        <taxon>Pseudonocardiaceae</taxon>
        <taxon>Amycolatopsis</taxon>
    </lineage>
</organism>
<keyword evidence="4" id="KW-0732">Signal</keyword>
<evidence type="ECO:0000256" key="3">
    <source>
        <dbReference type="SAM" id="MobiDB-lite"/>
    </source>
</evidence>
<protein>
    <recommendedName>
        <fullName evidence="5">Fibronectin type-III domain-containing protein</fullName>
    </recommendedName>
</protein>
<name>A0A6N7YJQ6_9PSEU</name>
<feature type="signal peptide" evidence="4">
    <location>
        <begin position="1"/>
        <end position="35"/>
    </location>
</feature>
<evidence type="ECO:0000259" key="5">
    <source>
        <dbReference type="PROSITE" id="PS50853"/>
    </source>
</evidence>
<feature type="chain" id="PRO_5027007253" description="Fibronectin type-III domain-containing protein" evidence="4">
    <location>
        <begin position="36"/>
        <end position="553"/>
    </location>
</feature>
<dbReference type="EMBL" id="WMBA01000004">
    <property type="protein sequence ID" value="MTD53127.1"/>
    <property type="molecule type" value="Genomic_DNA"/>
</dbReference>
<dbReference type="GO" id="GO:0016798">
    <property type="term" value="F:hydrolase activity, acting on glycosyl bonds"/>
    <property type="evidence" value="ECO:0007669"/>
    <property type="project" value="UniProtKB-KW"/>
</dbReference>
<keyword evidence="1" id="KW-0326">Glycosidase</keyword>
<dbReference type="InterPro" id="IPR013783">
    <property type="entry name" value="Ig-like_fold"/>
</dbReference>
<gene>
    <name evidence="6" type="ORF">GKO32_03915</name>
</gene>
<feature type="region of interest" description="Disordered" evidence="3">
    <location>
        <begin position="188"/>
        <end position="225"/>
    </location>
</feature>
<dbReference type="Gene3D" id="2.60.40.10">
    <property type="entry name" value="Immunoglobulins"/>
    <property type="match status" value="1"/>
</dbReference>
<dbReference type="Pfam" id="PF00041">
    <property type="entry name" value="fn3"/>
    <property type="match status" value="1"/>
</dbReference>
<reference evidence="6 7" key="1">
    <citation type="submission" date="2019-11" db="EMBL/GenBank/DDBJ databases">
        <title>Draft genome of Amycolatopsis RM579.</title>
        <authorList>
            <person name="Duangmal K."/>
            <person name="Mingma R."/>
        </authorList>
    </citation>
    <scope>NUCLEOTIDE SEQUENCE [LARGE SCALE GENOMIC DNA]</scope>
    <source>
        <strain evidence="6 7">RM579</strain>
    </source>
</reference>